<evidence type="ECO:0000313" key="2">
    <source>
        <dbReference type="WBParaSite" id="RSKR_0000381600.1"/>
    </source>
</evidence>
<evidence type="ECO:0000313" key="1">
    <source>
        <dbReference type="Proteomes" id="UP000095286"/>
    </source>
</evidence>
<reference evidence="2" key="1">
    <citation type="submission" date="2016-11" db="UniProtKB">
        <authorList>
            <consortium name="WormBaseParasite"/>
        </authorList>
    </citation>
    <scope>IDENTIFICATION</scope>
    <source>
        <strain evidence="2">KR3021</strain>
    </source>
</reference>
<organism evidence="1 2">
    <name type="scientific">Rhabditophanes sp. KR3021</name>
    <dbReference type="NCBI Taxonomy" id="114890"/>
    <lineage>
        <taxon>Eukaryota</taxon>
        <taxon>Metazoa</taxon>
        <taxon>Ecdysozoa</taxon>
        <taxon>Nematoda</taxon>
        <taxon>Chromadorea</taxon>
        <taxon>Rhabditida</taxon>
        <taxon>Tylenchina</taxon>
        <taxon>Panagrolaimomorpha</taxon>
        <taxon>Strongyloidoidea</taxon>
        <taxon>Alloionematidae</taxon>
        <taxon>Rhabditophanes</taxon>
    </lineage>
</organism>
<protein>
    <submittedName>
        <fullName evidence="2">Zds_C domain-containing protein</fullName>
    </submittedName>
</protein>
<dbReference type="WBParaSite" id="RSKR_0000381600.1">
    <property type="protein sequence ID" value="RSKR_0000381600.1"/>
    <property type="gene ID" value="RSKR_0000381600"/>
</dbReference>
<dbReference type="Proteomes" id="UP000095286">
    <property type="component" value="Unplaced"/>
</dbReference>
<proteinExistence type="predicted"/>
<accession>A0AC35TTE3</accession>
<sequence length="1779" mass="205169">MNNYDIIIKGNDSILLDVDDNNLRRRSIGPKLFEKLKYFEDNPNTRQGGEIRHALTGISPYYKSGVEQTQAEHRYGSSSNLEYQTADYKVKEKQEHSRMKIIDPHVNSNSNIPASKTFKPTNLLGDFPSQHTHKSFMKVDPLEQKRFKSLERMPVTTTTYLAESVGRHREMEASKLRNYLKTNENDASKLWDKPDWPGHKQEDTENLKELERMKLAIESLSKEVIQTKTRSMNDLSRPPPSTKPKVNTEGSSRSRNQDPGWLIRMRTNKYLQNAAATASGGDRSRAMSADNLNRSSSRMSFASELTNADDALKGLPDKDKEKRTTTFETHQEIRQHSSTSQQTQNQQRGSSVPRLPIQRSDSVNPDNANRVNYQGSPLVLPEPTTPPTIQSSTPIAIQPTQPRHEFHDRLMSPTFDRQSSHQTPKPILKQNYKSASQLSEQETGYCYQHYQEAHVHQSNVVTEPNDRSLNKHNMTRPLVDNSKQPQFNGLRSKSPLENNSNNSNAPQNTQRTHRLQSHSPQPRSVSTTFEMLDEEERMRIMQENLRKHRQRNPQNIPKKTQRYPTAPYNGPFFELEEVSRQTTTPSILKNNENYQQKYQSQEMHHYQEQHQSMNKEMSSSEMELHRATNYSDFGNPNNPMQNNGVVIWPPIQPKTEKEISRPPSAMAKSMLDPERRAEFERQRHQEYEAMRQREEEKRISMEKQMKAIIIQQEKLSEQQHVMQSEVRSHSVRPHVGQNYQPINVDSDMQSSMHEVYNNVPSQGNHIRIYETRPISVMSTDQHSPGDNDLSPNNNATWKRTYVLDSNESRSVEKNEIVSSEELLEKEQYEIDILKRRSAFVEKPTQPPPIQRLGKRWQPPAEEPYIWPQLRKPLLIDADHPVSGSMYSPGNDDGEEYRWAPLISDPHYRKENKNFTPEQSPPSSPRRFLQMQTLDEVNRRQTKNVIRPSPDGSHRPLPMFKAIRNTPSGGFYPHAPNAIKVVKKRLHQSHSNINAEDYYTGEEDVQIIHERNFHGVDGRRSATTMGRSQSVHDLGKDDEINDWDKIYDLPAHSSTITGNDVPHNVNLRKRLAQFESQASLIHQKYAQQQERERRVSEATLLSSSSGGYHHQNNPSAGNSQHSGSSYSRKHPSTTPIIHHPSNNPTPVPQNAGLLRRVDSRNGPKTYHTSNQQLNIPPPPPQMMIPPVPVARPRTSVRQQHQRPHSVTPQMLSQEPISRRGSKFRESQPSPIPPSYNTARAFVPPPLPAGYRDVEFEEYMKLKQSLAARSNDRQKDFKLVGSDIIKTDPDPVPEYYKQEPIVREFTETYSRVMVRNADKHKNLHQEAVSRMEPVRSLKALPSPPSVRVPLPPKVLSPSLANNSEQHRNLSSTIIELKDDKPRGIIKPVVATKPRVTETIKRIEETKRTEEIERRVQRKEKKHRSHRYHHNDFHMSEGYYNGDNLAERRKVISEQEEEEIRRDATRLKNRHRSSSVAGSKKELREYHEKRHFTSQEMNDAVRSAYDAVDSNDMRQQQRSSSMNRQGMLPYYPSQENYNRSSTTRRGHSSQDGGYTQQHQQQYGRSGDFASNGYGSLSDSLRRGEVRYNPNGDVHEVYRNESRGHRRSSDAGMGMHKSFSTRDVYRDTGNYGTFHRNGNNQQPYIEFPPTLPRRQHPGEPPIPPPHRSASQIGLDSHYRPISKAHSYADWQHKGSNFGNFGRRHDGDMSRMENEFRDSLLIPTTNNGGVVNDREHRVEQIPGGFEEYDRKVQGNSGRRLNRDGIPTDFREASHEYSFKRETAH</sequence>
<name>A0AC35TTE3_9BILA</name>